<dbReference type="SUPFAM" id="SSF52540">
    <property type="entry name" value="P-loop containing nucleoside triphosphate hydrolases"/>
    <property type="match status" value="1"/>
</dbReference>
<comment type="caution">
    <text evidence="1">The sequence shown here is derived from an EMBL/GenBank/DDBJ whole genome shotgun (WGS) entry which is preliminary data.</text>
</comment>
<dbReference type="Gene3D" id="3.40.50.300">
    <property type="entry name" value="P-loop containing nucleotide triphosphate hydrolases"/>
    <property type="match status" value="1"/>
</dbReference>
<accession>A0A3D4V9M9</accession>
<dbReference type="Proteomes" id="UP000264071">
    <property type="component" value="Unassembled WGS sequence"/>
</dbReference>
<sequence>MRFSSGQAFLDQPAHAVTFFGMSGVGKTTLAGLLQKQDWFQYSVDYRIGTRYMGEHIVDNFKREAMKVPFLRQLLRSDSIYIRSNISFENLSPLSTYLGKPGNEARGGIPYAEYCRRQAQHRQAEISALLDIPEFVERAREIYGYTHFVSDSGGSLCEVVDVNDPHDAVLQCLSQHTMLVYIRGTADHARMLVERFRKHPKPMYYNPGFLDAKWREYKTERGIGDDAMVDPDDFAVWGFEQLLDHRTPLYEAIAERYGYVIEMEDVPLLRTEADVLAHLARTIDASPARATSSL</sequence>
<gene>
    <name evidence="1" type="ORF">DGD08_07455</name>
</gene>
<protein>
    <submittedName>
        <fullName evidence="1">ATPase</fullName>
    </submittedName>
</protein>
<dbReference type="EMBL" id="DPIY01000006">
    <property type="protein sequence ID" value="HCT57037.1"/>
    <property type="molecule type" value="Genomic_DNA"/>
</dbReference>
<dbReference type="InterPro" id="IPR027417">
    <property type="entry name" value="P-loop_NTPase"/>
</dbReference>
<evidence type="ECO:0000313" key="1">
    <source>
        <dbReference type="EMBL" id="HCT57037.1"/>
    </source>
</evidence>
<organism evidence="1 2">
    <name type="scientific">Gemmatimonas aurantiaca</name>
    <dbReference type="NCBI Taxonomy" id="173480"/>
    <lineage>
        <taxon>Bacteria</taxon>
        <taxon>Pseudomonadati</taxon>
        <taxon>Gemmatimonadota</taxon>
        <taxon>Gemmatimonadia</taxon>
        <taxon>Gemmatimonadales</taxon>
        <taxon>Gemmatimonadaceae</taxon>
        <taxon>Gemmatimonas</taxon>
    </lineage>
</organism>
<proteinExistence type="predicted"/>
<evidence type="ECO:0000313" key="2">
    <source>
        <dbReference type="Proteomes" id="UP000264071"/>
    </source>
</evidence>
<reference evidence="1 2" key="1">
    <citation type="journal article" date="2018" name="Nat. Biotechnol.">
        <title>A standardized bacterial taxonomy based on genome phylogeny substantially revises the tree of life.</title>
        <authorList>
            <person name="Parks D.H."/>
            <person name="Chuvochina M."/>
            <person name="Waite D.W."/>
            <person name="Rinke C."/>
            <person name="Skarshewski A."/>
            <person name="Chaumeil P.A."/>
            <person name="Hugenholtz P."/>
        </authorList>
    </citation>
    <scope>NUCLEOTIDE SEQUENCE [LARGE SCALE GENOMIC DNA]</scope>
    <source>
        <strain evidence="1">UBA8844</strain>
    </source>
</reference>
<name>A0A3D4V9M9_9BACT</name>
<dbReference type="AlphaFoldDB" id="A0A3D4V9M9"/>